<reference evidence="1" key="1">
    <citation type="journal article" date="2014" name="Int. J. Syst. Evol. Microbiol.">
        <title>Complete genome of a new Firmicutes species belonging to the dominant human colonic microbiota ('Ruminococcus bicirculans') reveals two chromosomes and a selective capacity to utilize plant glucans.</title>
        <authorList>
            <consortium name="NISC Comparative Sequencing Program"/>
            <person name="Wegmann U."/>
            <person name="Louis P."/>
            <person name="Goesmann A."/>
            <person name="Henrissat B."/>
            <person name="Duncan S.H."/>
            <person name="Flint H.J."/>
        </authorList>
    </citation>
    <scope>NUCLEOTIDE SEQUENCE</scope>
    <source>
        <strain evidence="1">NBRC 103408</strain>
    </source>
</reference>
<dbReference type="InterPro" id="IPR019291">
    <property type="entry name" value="Host_attachment_protein"/>
</dbReference>
<dbReference type="EMBL" id="BSNF01000008">
    <property type="protein sequence ID" value="GLQ06852.1"/>
    <property type="molecule type" value="Genomic_DNA"/>
</dbReference>
<sequence>MMTLSGRIANEGLKPFIEAKHAVDGYALPKTWVVATNSEQAHFFRTGTPHLEKIGEACPVSEPEAEITNATAGRMPNPFGGGGRHRFEAHDNAMRHGEDAFMLALADYLNEAVEAQAFDRLILIAAPKTLGLLRPKLSKEVNASLTAELDKDLVHLNERELSDYLDKAM</sequence>
<evidence type="ECO:0008006" key="3">
    <source>
        <dbReference type="Google" id="ProtNLM"/>
    </source>
</evidence>
<dbReference type="Proteomes" id="UP001161409">
    <property type="component" value="Unassembled WGS sequence"/>
</dbReference>
<name>A0ABQ5U6B0_9PROT</name>
<dbReference type="RefSeq" id="WP_169560952.1">
    <property type="nucleotide sequence ID" value="NZ_BSNF01000008.1"/>
</dbReference>
<comment type="caution">
    <text evidence="1">The sequence shown here is derived from an EMBL/GenBank/DDBJ whole genome shotgun (WGS) entry which is preliminary data.</text>
</comment>
<evidence type="ECO:0000313" key="1">
    <source>
        <dbReference type="EMBL" id="GLQ06852.1"/>
    </source>
</evidence>
<reference evidence="1" key="2">
    <citation type="submission" date="2023-01" db="EMBL/GenBank/DDBJ databases">
        <title>Draft genome sequence of Sneathiella chinensis strain NBRC 103408.</title>
        <authorList>
            <person name="Sun Q."/>
            <person name="Mori K."/>
        </authorList>
    </citation>
    <scope>NUCLEOTIDE SEQUENCE</scope>
    <source>
        <strain evidence="1">NBRC 103408</strain>
    </source>
</reference>
<protein>
    <recommendedName>
        <fullName evidence="3">Host attachment protein</fullName>
    </recommendedName>
</protein>
<organism evidence="1 2">
    <name type="scientific">Sneathiella chinensis</name>
    <dbReference type="NCBI Taxonomy" id="349750"/>
    <lineage>
        <taxon>Bacteria</taxon>
        <taxon>Pseudomonadati</taxon>
        <taxon>Pseudomonadota</taxon>
        <taxon>Alphaproteobacteria</taxon>
        <taxon>Sneathiellales</taxon>
        <taxon>Sneathiellaceae</taxon>
        <taxon>Sneathiella</taxon>
    </lineage>
</organism>
<accession>A0ABQ5U6B0</accession>
<proteinExistence type="predicted"/>
<evidence type="ECO:0000313" key="2">
    <source>
        <dbReference type="Proteomes" id="UP001161409"/>
    </source>
</evidence>
<dbReference type="Pfam" id="PF10116">
    <property type="entry name" value="Host_attach"/>
    <property type="match status" value="1"/>
</dbReference>
<gene>
    <name evidence="1" type="ORF">GCM10007924_20730</name>
</gene>
<keyword evidence="2" id="KW-1185">Reference proteome</keyword>